<accession>C1E698</accession>
<protein>
    <submittedName>
        <fullName evidence="1">Uncharacterized protein</fullName>
    </submittedName>
</protein>
<evidence type="ECO:0000313" key="1">
    <source>
        <dbReference type="EMBL" id="ACO63773.1"/>
    </source>
</evidence>
<reference evidence="1 2" key="1">
    <citation type="journal article" date="2009" name="Science">
        <title>Green evolution and dynamic adaptations revealed by genomes of the marine picoeukaryotes Micromonas.</title>
        <authorList>
            <person name="Worden A.Z."/>
            <person name="Lee J.H."/>
            <person name="Mock T."/>
            <person name="Rouze P."/>
            <person name="Simmons M.P."/>
            <person name="Aerts A.L."/>
            <person name="Allen A.E."/>
            <person name="Cuvelier M.L."/>
            <person name="Derelle E."/>
            <person name="Everett M.V."/>
            <person name="Foulon E."/>
            <person name="Grimwood J."/>
            <person name="Gundlach H."/>
            <person name="Henrissat B."/>
            <person name="Napoli C."/>
            <person name="McDonald S.M."/>
            <person name="Parker M.S."/>
            <person name="Rombauts S."/>
            <person name="Salamov A."/>
            <person name="Von Dassow P."/>
            <person name="Badger J.H."/>
            <person name="Coutinho P.M."/>
            <person name="Demir E."/>
            <person name="Dubchak I."/>
            <person name="Gentemann C."/>
            <person name="Eikrem W."/>
            <person name="Gready J.E."/>
            <person name="John U."/>
            <person name="Lanier W."/>
            <person name="Lindquist E.A."/>
            <person name="Lucas S."/>
            <person name="Mayer K.F."/>
            <person name="Moreau H."/>
            <person name="Not F."/>
            <person name="Otillar R."/>
            <person name="Panaud O."/>
            <person name="Pangilinan J."/>
            <person name="Paulsen I."/>
            <person name="Piegu B."/>
            <person name="Poliakov A."/>
            <person name="Robbens S."/>
            <person name="Schmutz J."/>
            <person name="Toulza E."/>
            <person name="Wyss T."/>
            <person name="Zelensky A."/>
            <person name="Zhou K."/>
            <person name="Armbrust E.V."/>
            <person name="Bhattacharya D."/>
            <person name="Goodenough U.W."/>
            <person name="Van de Peer Y."/>
            <person name="Grigoriev I.V."/>
        </authorList>
    </citation>
    <scope>NUCLEOTIDE SEQUENCE [LARGE SCALE GENOMIC DNA]</scope>
    <source>
        <strain evidence="2">RCC299 / NOUM17</strain>
    </source>
</reference>
<dbReference type="InParanoid" id="C1E698"/>
<gene>
    <name evidence="1" type="ORF">MICPUN_58590</name>
</gene>
<proteinExistence type="predicted"/>
<sequence>MASSQGGMYYGPFRGPLYGQGAIGVVDPFLGVARSVAVVPTVSFGGVPRVFPTGPAGGIVGPYGRPGPSVVGASRTVVAGVNRPGAGVNRPGGRGLLRTSTIV</sequence>
<dbReference type="KEGG" id="mis:MICPUN_58590"/>
<dbReference type="RefSeq" id="XP_002502515.1">
    <property type="nucleotide sequence ID" value="XM_002502469.1"/>
</dbReference>
<dbReference type="GeneID" id="8243419"/>
<dbReference type="EMBL" id="CP001326">
    <property type="protein sequence ID" value="ACO63773.1"/>
    <property type="molecule type" value="Genomic_DNA"/>
</dbReference>
<name>C1E698_MICCC</name>
<organism evidence="1 2">
    <name type="scientific">Micromonas commoda (strain RCC299 / NOUM17 / CCMP2709)</name>
    <name type="common">Picoplanktonic green alga</name>
    <dbReference type="NCBI Taxonomy" id="296587"/>
    <lineage>
        <taxon>Eukaryota</taxon>
        <taxon>Viridiplantae</taxon>
        <taxon>Chlorophyta</taxon>
        <taxon>Mamiellophyceae</taxon>
        <taxon>Mamiellales</taxon>
        <taxon>Mamiellaceae</taxon>
        <taxon>Micromonas</taxon>
    </lineage>
</organism>
<keyword evidence="2" id="KW-1185">Reference proteome</keyword>
<evidence type="ECO:0000313" key="2">
    <source>
        <dbReference type="Proteomes" id="UP000002009"/>
    </source>
</evidence>
<dbReference type="AlphaFoldDB" id="C1E698"/>
<dbReference type="Proteomes" id="UP000002009">
    <property type="component" value="Chromosome 5"/>
</dbReference>